<name>A0A3N6P8L9_9CYAN</name>
<dbReference type="OrthoDB" id="456116at2"/>
<proteinExistence type="predicted"/>
<comment type="caution">
    <text evidence="1">The sequence shown here is derived from an EMBL/GenBank/DDBJ whole genome shotgun (WGS) entry which is preliminary data.</text>
</comment>
<organism evidence="1 2">
    <name type="scientific">Okeania hirsuta</name>
    <dbReference type="NCBI Taxonomy" id="1458930"/>
    <lineage>
        <taxon>Bacteria</taxon>
        <taxon>Bacillati</taxon>
        <taxon>Cyanobacteriota</taxon>
        <taxon>Cyanophyceae</taxon>
        <taxon>Oscillatoriophycideae</taxon>
        <taxon>Oscillatoriales</taxon>
        <taxon>Microcoleaceae</taxon>
        <taxon>Okeania</taxon>
    </lineage>
</organism>
<dbReference type="EMBL" id="RCBY01000126">
    <property type="protein sequence ID" value="RQH35560.1"/>
    <property type="molecule type" value="Genomic_DNA"/>
</dbReference>
<keyword evidence="2" id="KW-1185">Reference proteome</keyword>
<evidence type="ECO:0000313" key="1">
    <source>
        <dbReference type="EMBL" id="RQH35560.1"/>
    </source>
</evidence>
<dbReference type="AlphaFoldDB" id="A0A3N6P8L9"/>
<dbReference type="Pfam" id="PF09366">
    <property type="entry name" value="DUF1997"/>
    <property type="match status" value="1"/>
</dbReference>
<evidence type="ECO:0000313" key="2">
    <source>
        <dbReference type="Proteomes" id="UP000269154"/>
    </source>
</evidence>
<dbReference type="InterPro" id="IPR018971">
    <property type="entry name" value="DUF1997"/>
</dbReference>
<reference evidence="1 2" key="1">
    <citation type="journal article" date="2018" name="ACS Chem. Biol.">
        <title>Ketoreductase domain dysfunction expands chemodiversity: malyngamide biosynthesis in the cyanobacterium Okeania hirsuta.</title>
        <authorList>
            <person name="Moss N.A."/>
            <person name="Leao T."/>
            <person name="Rankin M."/>
            <person name="McCullough T.M."/>
            <person name="Qu P."/>
            <person name="Korobeynikov A."/>
            <person name="Smith J.L."/>
            <person name="Gerwick L."/>
            <person name="Gerwick W.H."/>
        </authorList>
    </citation>
    <scope>NUCLEOTIDE SEQUENCE [LARGE SCALE GENOMIC DNA]</scope>
    <source>
        <strain evidence="1 2">PAB10Feb10-1</strain>
    </source>
</reference>
<accession>A0A3N6P8L9</accession>
<dbReference type="Proteomes" id="UP000269154">
    <property type="component" value="Unassembled WGS sequence"/>
</dbReference>
<gene>
    <name evidence="1" type="ORF">D5R40_19995</name>
</gene>
<dbReference type="RefSeq" id="WP_124147815.1">
    <property type="nucleotide sequence ID" value="NZ_CAWOKI010000321.1"/>
</dbReference>
<sequence length="232" mass="26583">MDHNFAGHQTVEMDKNLVSDFYVSTTEIEVSETNPTTWFKTKYNDCMKLYANVDTVAKHFASHRSWFCQCAHPMKVEPIGENGYDLSLGKFGSFGYQVEARVGLELVPPDSAGIYKIRYIPVPNYTPPGYQVNFQSEMKLLELPTEQFFTQEEIQKLGLPPVMTGAKWDLDLTVGVKFPQFIRKMSPSLIQKTGDSLLLKIVQQVSRCLSHKTQVDFHTTHNLPFPKQRKRK</sequence>
<protein>
    <submittedName>
        <fullName evidence="1">DUF1997 domain-containing protein</fullName>
    </submittedName>
</protein>